<reference evidence="6 7" key="1">
    <citation type="journal article" date="2015" name="Stand. Genomic Sci.">
        <title>Genomic Encyclopedia of Bacterial and Archaeal Type Strains, Phase III: the genomes of soil and plant-associated and newly described type strains.</title>
        <authorList>
            <person name="Whitman W.B."/>
            <person name="Woyke T."/>
            <person name="Klenk H.P."/>
            <person name="Zhou Y."/>
            <person name="Lilburn T.G."/>
            <person name="Beck B.J."/>
            <person name="De Vos P."/>
            <person name="Vandamme P."/>
            <person name="Eisen J.A."/>
            <person name="Garrity G."/>
            <person name="Hugenholtz P."/>
            <person name="Kyrpides N.C."/>
        </authorList>
    </citation>
    <scope>NUCLEOTIDE SEQUENCE [LARGE SCALE GENOMIC DNA]</scope>
    <source>
        <strain evidence="6 7">CV53</strain>
    </source>
</reference>
<evidence type="ECO:0000256" key="1">
    <source>
        <dbReference type="ARBA" id="ARBA00022676"/>
    </source>
</evidence>
<dbReference type="GO" id="GO:0071555">
    <property type="term" value="P:cell wall organization"/>
    <property type="evidence" value="ECO:0007669"/>
    <property type="project" value="UniProtKB-KW"/>
</dbReference>
<dbReference type="HAMAP" id="MF_02070">
    <property type="entry name" value="TagA_TarA"/>
    <property type="match status" value="1"/>
</dbReference>
<comment type="pathway">
    <text evidence="5">Cell wall biogenesis; teichoic acid biosynthesis.</text>
</comment>
<dbReference type="InterPro" id="IPR034714">
    <property type="entry name" value="TagA_TarA"/>
</dbReference>
<comment type="function">
    <text evidence="5">Catalyzes the conversion of GlcNAc-PP-undecaprenol into ManNAc-GlcNAc-PP-undecaprenol, the first committed lipid intermediate in the de novo synthesis of teichoic acid.</text>
</comment>
<sequence>MKKRHVNILGIPFINKTFKEMADIIVDRIESKEKTFLVTANPEIVMHTLQSEEYKQAVLRADFVVPDGVGILVGSRMMQEPISERVTGFDLTVRLLELSNRNGWSLYLLGGREEVNKAAAESIKEKYPKAVLAGRHHGFFDEKDTEIQEEIAELKPDIVLVALGFPRQERWIADHIDTFAHGIFIGVGGSIDVLAGTAKRAPEIWQKLNIEWLYRLVKQPSRWRRMLALPAFVFEVAKYKRSLK</sequence>
<dbReference type="AlphaFoldDB" id="A0A4R2BKR5"/>
<dbReference type="GO" id="GO:0019350">
    <property type="term" value="P:teichoic acid biosynthetic process"/>
    <property type="evidence" value="ECO:0007669"/>
    <property type="project" value="UniProtKB-UniRule"/>
</dbReference>
<dbReference type="GO" id="GO:0047244">
    <property type="term" value="F:N-acetylglucosaminyldiphosphoundecaprenol N-acetyl-beta-D-mannosaminyltransferase activity"/>
    <property type="evidence" value="ECO:0007669"/>
    <property type="project" value="UniProtKB-UniRule"/>
</dbReference>
<accession>A0A4R2BKR5</accession>
<name>A0A4R2BKR5_9BACI</name>
<dbReference type="CDD" id="cd06533">
    <property type="entry name" value="Glyco_transf_WecG_TagA"/>
    <property type="match status" value="1"/>
</dbReference>
<dbReference type="Pfam" id="PF03808">
    <property type="entry name" value="Glyco_tran_WecG"/>
    <property type="match status" value="1"/>
</dbReference>
<dbReference type="EMBL" id="SLVV01000003">
    <property type="protein sequence ID" value="TCN26729.1"/>
    <property type="molecule type" value="Genomic_DNA"/>
</dbReference>
<dbReference type="RefSeq" id="WP_132003301.1">
    <property type="nucleotide sequence ID" value="NZ_JABUHM010000002.1"/>
</dbReference>
<dbReference type="EC" id="2.4.1.187" evidence="5"/>
<comment type="caution">
    <text evidence="6">The sequence shown here is derived from an EMBL/GenBank/DDBJ whole genome shotgun (WGS) entry which is preliminary data.</text>
</comment>
<protein>
    <recommendedName>
        <fullName evidence="5">N-acetylglucosaminyldiphosphoundecaprenol N-acetyl-beta-D-mannosaminyltransferase</fullName>
        <ecNumber evidence="5">2.4.1.187</ecNumber>
    </recommendedName>
    <alternativeName>
        <fullName evidence="5">N-acetylmannosaminyltransferase</fullName>
    </alternativeName>
    <alternativeName>
        <fullName evidence="5">UDP-N-acetylmannosamine transferase</fullName>
    </alternativeName>
    <alternativeName>
        <fullName evidence="5">UDP-N-acetylmannosamine:N-acetylglucosaminyl pyrophosphorylundecaprenol N-acetylmannosaminyltransferase</fullName>
    </alternativeName>
</protein>
<dbReference type="NCBIfam" id="TIGR00696">
    <property type="entry name" value="wecG_tagA_cpsF"/>
    <property type="match status" value="1"/>
</dbReference>
<keyword evidence="1 5" id="KW-0328">Glycosyltransferase</keyword>
<dbReference type="Proteomes" id="UP000295689">
    <property type="component" value="Unassembled WGS sequence"/>
</dbReference>
<dbReference type="PANTHER" id="PTHR34136:SF1">
    <property type="entry name" value="UDP-N-ACETYL-D-MANNOSAMINURONIC ACID TRANSFERASE"/>
    <property type="match status" value="1"/>
</dbReference>
<evidence type="ECO:0000256" key="5">
    <source>
        <dbReference type="HAMAP-Rule" id="MF_02070"/>
    </source>
</evidence>
<dbReference type="PANTHER" id="PTHR34136">
    <property type="match status" value="1"/>
</dbReference>
<gene>
    <name evidence="6" type="ORF">EV146_103252</name>
</gene>
<evidence type="ECO:0000256" key="2">
    <source>
        <dbReference type="ARBA" id="ARBA00022679"/>
    </source>
</evidence>
<evidence type="ECO:0000256" key="3">
    <source>
        <dbReference type="ARBA" id="ARBA00022944"/>
    </source>
</evidence>
<dbReference type="UniPathway" id="UPA00632"/>
<keyword evidence="3 5" id="KW-0777">Teichoic acid biosynthesis</keyword>
<dbReference type="InterPro" id="IPR004629">
    <property type="entry name" value="WecG_TagA_CpsF"/>
</dbReference>
<keyword evidence="4 5" id="KW-0961">Cell wall biogenesis/degradation</keyword>
<comment type="catalytic activity">
    <reaction evidence="5">
        <text>UDP-N-acetyl-alpha-D-mannosamine + N-acetyl-alpha-D-glucosaminyl-di-trans,octa-cis-undecaprenyl diphosphate = N-acetyl-beta-D-mannosaminyl-(1-&gt;4)-N-acetyl-alpha-D-glucosaminyl di-trans,octa-cis-undecaprenyl diphosphate + UDP + H(+)</text>
        <dbReference type="Rhea" id="RHEA:16053"/>
        <dbReference type="ChEBI" id="CHEBI:15378"/>
        <dbReference type="ChEBI" id="CHEBI:58223"/>
        <dbReference type="ChEBI" id="CHEBI:62959"/>
        <dbReference type="ChEBI" id="CHEBI:68623"/>
        <dbReference type="ChEBI" id="CHEBI:132210"/>
        <dbReference type="EC" id="2.4.1.187"/>
    </reaction>
</comment>
<proteinExistence type="inferred from homology"/>
<keyword evidence="7" id="KW-1185">Reference proteome</keyword>
<organism evidence="6 7">
    <name type="scientific">Mesobacillus foraminis</name>
    <dbReference type="NCBI Taxonomy" id="279826"/>
    <lineage>
        <taxon>Bacteria</taxon>
        <taxon>Bacillati</taxon>
        <taxon>Bacillota</taxon>
        <taxon>Bacilli</taxon>
        <taxon>Bacillales</taxon>
        <taxon>Bacillaceae</taxon>
        <taxon>Mesobacillus</taxon>
    </lineage>
</organism>
<evidence type="ECO:0000313" key="6">
    <source>
        <dbReference type="EMBL" id="TCN26729.1"/>
    </source>
</evidence>
<evidence type="ECO:0000313" key="7">
    <source>
        <dbReference type="Proteomes" id="UP000295689"/>
    </source>
</evidence>
<keyword evidence="2 5" id="KW-0808">Transferase</keyword>
<comment type="similarity">
    <text evidence="5">Belongs to the glycosyltransferase 26 family. TagA/TarA subfamily.</text>
</comment>
<evidence type="ECO:0000256" key="4">
    <source>
        <dbReference type="ARBA" id="ARBA00023316"/>
    </source>
</evidence>